<dbReference type="OMA" id="PSMHHET"/>
<dbReference type="GO" id="GO:0015031">
    <property type="term" value="P:protein transport"/>
    <property type="evidence" value="ECO:0007669"/>
    <property type="project" value="UniProtKB-KW"/>
</dbReference>
<evidence type="ECO:0008006" key="11">
    <source>
        <dbReference type="Google" id="ProtNLM"/>
    </source>
</evidence>
<evidence type="ECO:0000256" key="5">
    <source>
        <dbReference type="ARBA" id="ARBA00022927"/>
    </source>
</evidence>
<accession>A0A913YWF9</accession>
<dbReference type="RefSeq" id="XP_028519398.1">
    <property type="nucleotide sequence ID" value="XM_028663597.1"/>
</dbReference>
<protein>
    <recommendedName>
        <fullName evidence="11">Ciliogenesis and planar polarity effector 2</fullName>
    </recommendedName>
</protein>
<evidence type="ECO:0000256" key="1">
    <source>
        <dbReference type="ARBA" id="ARBA00004120"/>
    </source>
</evidence>
<dbReference type="InterPro" id="IPR039677">
    <property type="entry name" value="RSG1"/>
</dbReference>
<dbReference type="AlphaFoldDB" id="A0A913YWF9"/>
<keyword evidence="5" id="KW-0653">Protein transport</keyword>
<evidence type="ECO:0000256" key="6">
    <source>
        <dbReference type="ARBA" id="ARBA00023134"/>
    </source>
</evidence>
<keyword evidence="7" id="KW-0206">Cytoskeleton</keyword>
<dbReference type="Proteomes" id="UP000887567">
    <property type="component" value="Unplaced"/>
</dbReference>
<keyword evidence="10" id="KW-1185">Reference proteome</keyword>
<dbReference type="EnsemblMetazoa" id="XM_028663597.1">
    <property type="protein sequence ID" value="XP_028519398.1"/>
    <property type="gene ID" value="LOC110253774"/>
</dbReference>
<reference evidence="9" key="1">
    <citation type="submission" date="2022-11" db="UniProtKB">
        <authorList>
            <consortium name="EnsemblMetazoa"/>
        </authorList>
    </citation>
    <scope>IDENTIFICATION</scope>
</reference>
<dbReference type="PANTHER" id="PTHR14983">
    <property type="entry name" value="CILIOGENESIS AND PLANAR POLARITY EFFECTOR 2"/>
    <property type="match status" value="1"/>
</dbReference>
<proteinExistence type="inferred from homology"/>
<dbReference type="OrthoDB" id="10266641at2759"/>
<evidence type="ECO:0000256" key="7">
    <source>
        <dbReference type="ARBA" id="ARBA00023212"/>
    </source>
</evidence>
<keyword evidence="4" id="KW-0963">Cytoplasm</keyword>
<dbReference type="KEGG" id="epa:110253774"/>
<evidence type="ECO:0000256" key="8">
    <source>
        <dbReference type="ARBA" id="ARBA00023273"/>
    </source>
</evidence>
<organism evidence="9 10">
    <name type="scientific">Exaiptasia diaphana</name>
    <name type="common">Tropical sea anemone</name>
    <name type="synonym">Aiptasia pulchella</name>
    <dbReference type="NCBI Taxonomy" id="2652724"/>
    <lineage>
        <taxon>Eukaryota</taxon>
        <taxon>Metazoa</taxon>
        <taxon>Cnidaria</taxon>
        <taxon>Anthozoa</taxon>
        <taxon>Hexacorallia</taxon>
        <taxon>Actiniaria</taxon>
        <taxon>Aiptasiidae</taxon>
        <taxon>Exaiptasia</taxon>
    </lineage>
</organism>
<keyword evidence="6" id="KW-0342">GTP-binding</keyword>
<comment type="subcellular location">
    <subcellularLocation>
        <location evidence="1">Cytoplasm</location>
        <location evidence="1">Cytoskeleton</location>
        <location evidence="1">Cilium basal body</location>
    </subcellularLocation>
</comment>
<keyword evidence="6" id="KW-0547">Nucleotide-binding</keyword>
<evidence type="ECO:0000256" key="2">
    <source>
        <dbReference type="ARBA" id="ARBA00006270"/>
    </source>
</evidence>
<dbReference type="InterPro" id="IPR027417">
    <property type="entry name" value="P-loop_NTPase"/>
</dbReference>
<dbReference type="SUPFAM" id="SSF52540">
    <property type="entry name" value="P-loop containing nucleoside triphosphate hydrolases"/>
    <property type="match status" value="1"/>
</dbReference>
<dbReference type="Gene3D" id="3.40.50.300">
    <property type="entry name" value="P-loop containing nucleotide triphosphate hydrolases"/>
    <property type="match status" value="1"/>
</dbReference>
<evidence type="ECO:0000256" key="4">
    <source>
        <dbReference type="ARBA" id="ARBA00022490"/>
    </source>
</evidence>
<sequence>MSRPRGSIVQFNWQDSPEGREYFAGILRRNRRKIFGLLEIPSLPMQSPPDIINYKIVLYGKPGIGKTSTIAKLSGQEIPLTHIETPGIQTTVIYWPVKLMSSSRVLMFRFQFWDCGDHAMKKYDHLLPVIELKYQYYITNRFDQFLHSDITEQELREFEEQWSVPVLKIANKDGPRLSDGRGLDGRAGILDVAPFLNTLAELLWQHEQTLASRQVSRNSSNSSRNSADRRIR</sequence>
<evidence type="ECO:0000256" key="3">
    <source>
        <dbReference type="ARBA" id="ARBA00022448"/>
    </source>
</evidence>
<dbReference type="GO" id="GO:0005525">
    <property type="term" value="F:GTP binding"/>
    <property type="evidence" value="ECO:0007669"/>
    <property type="project" value="UniProtKB-KW"/>
</dbReference>
<dbReference type="GO" id="GO:0003924">
    <property type="term" value="F:GTPase activity"/>
    <property type="evidence" value="ECO:0007669"/>
    <property type="project" value="InterPro"/>
</dbReference>
<evidence type="ECO:0000313" key="9">
    <source>
        <dbReference type="EnsemblMetazoa" id="XP_028519398.1"/>
    </source>
</evidence>
<keyword evidence="8" id="KW-0966">Cell projection</keyword>
<keyword evidence="3" id="KW-0813">Transport</keyword>
<dbReference type="PANTHER" id="PTHR14983:SF1">
    <property type="entry name" value="CILIOGENESIS AND PLANAR POLARITY EFFECTOR 2"/>
    <property type="match status" value="1"/>
</dbReference>
<dbReference type="GeneID" id="110253774"/>
<comment type="similarity">
    <text evidence="2">Belongs to the small GTPase superfamily. Rab family.</text>
</comment>
<evidence type="ECO:0000313" key="10">
    <source>
        <dbReference type="Proteomes" id="UP000887567"/>
    </source>
</evidence>
<name>A0A913YWF9_EXADI</name>